<proteinExistence type="inferred from homology"/>
<dbReference type="GO" id="GO:0000428">
    <property type="term" value="C:DNA-directed RNA polymerase complex"/>
    <property type="evidence" value="ECO:0007669"/>
    <property type="project" value="UniProtKB-KW"/>
</dbReference>
<dbReference type="HAMAP" id="MF_01553">
    <property type="entry name" value="RNApol_bact_RpoY"/>
    <property type="match status" value="1"/>
</dbReference>
<dbReference type="NCBIfam" id="NF010188">
    <property type="entry name" value="PRK13667.1"/>
    <property type="match status" value="1"/>
</dbReference>
<evidence type="ECO:0000256" key="3">
    <source>
        <dbReference type="ARBA" id="ARBA00022695"/>
    </source>
</evidence>
<dbReference type="GO" id="GO:0006351">
    <property type="term" value="P:DNA-templated transcription"/>
    <property type="evidence" value="ECO:0007669"/>
    <property type="project" value="UniProtKB-UniRule"/>
</dbReference>
<dbReference type="Proteomes" id="UP000618460">
    <property type="component" value="Unassembled WGS sequence"/>
</dbReference>
<dbReference type="Pfam" id="PF07288">
    <property type="entry name" value="RpoY"/>
    <property type="match status" value="1"/>
</dbReference>
<sequence length="69" mass="8288">MIYKVLYQELSNEIPVRERTASLYYEAETERQVREELATRNLNIEFIQPLNDAHLDYEKQSAHFEVENV</sequence>
<keyword evidence="7" id="KW-1185">Reference proteome</keyword>
<comment type="function">
    <text evidence="5">A non-essential component of RNA polymerase (RNAP).</text>
</comment>
<dbReference type="AlphaFoldDB" id="A0A917TE98"/>
<reference evidence="6" key="1">
    <citation type="journal article" date="2014" name="Int. J. Syst. Evol. Microbiol.">
        <title>Complete genome sequence of Corynebacterium casei LMG S-19264T (=DSM 44701T), isolated from a smear-ripened cheese.</title>
        <authorList>
            <consortium name="US DOE Joint Genome Institute (JGI-PGF)"/>
            <person name="Walter F."/>
            <person name="Albersmeier A."/>
            <person name="Kalinowski J."/>
            <person name="Ruckert C."/>
        </authorList>
    </citation>
    <scope>NUCLEOTIDE SEQUENCE</scope>
    <source>
        <strain evidence="6">CGMCC 1.6333</strain>
    </source>
</reference>
<evidence type="ECO:0000313" key="6">
    <source>
        <dbReference type="EMBL" id="GGM20236.1"/>
    </source>
</evidence>
<keyword evidence="4 5" id="KW-0804">Transcription</keyword>
<protein>
    <recommendedName>
        <fullName evidence="5">DNA-directed RNA polymerase subunit epsilon</fullName>
        <shortName evidence="5">RNAP epsilon subunit</shortName>
        <ecNumber evidence="5">2.7.7.6</ecNumber>
    </recommendedName>
    <alternativeName>
        <fullName evidence="5">RNA polymerase epsilon subunit</fullName>
    </alternativeName>
    <alternativeName>
        <fullName evidence="5">Transcriptase subunit epsilon</fullName>
    </alternativeName>
</protein>
<evidence type="ECO:0000256" key="4">
    <source>
        <dbReference type="ARBA" id="ARBA00023163"/>
    </source>
</evidence>
<evidence type="ECO:0000256" key="1">
    <source>
        <dbReference type="ARBA" id="ARBA00022478"/>
    </source>
</evidence>
<evidence type="ECO:0000313" key="7">
    <source>
        <dbReference type="Proteomes" id="UP000618460"/>
    </source>
</evidence>
<organism evidence="6 7">
    <name type="scientific">Paraliobacillus quinghaiensis</name>
    <dbReference type="NCBI Taxonomy" id="470815"/>
    <lineage>
        <taxon>Bacteria</taxon>
        <taxon>Bacillati</taxon>
        <taxon>Bacillota</taxon>
        <taxon>Bacilli</taxon>
        <taxon>Bacillales</taxon>
        <taxon>Bacillaceae</taxon>
        <taxon>Paraliobacillus</taxon>
    </lineage>
</organism>
<dbReference type="GO" id="GO:0003899">
    <property type="term" value="F:DNA-directed RNA polymerase activity"/>
    <property type="evidence" value="ECO:0007669"/>
    <property type="project" value="UniProtKB-UniRule"/>
</dbReference>
<keyword evidence="3 5" id="KW-0548">Nucleotidyltransferase</keyword>
<gene>
    <name evidence="5" type="primary">rpoY</name>
    <name evidence="6" type="ORF">GCM10011351_02590</name>
</gene>
<comment type="caution">
    <text evidence="6">The sequence shown here is derived from an EMBL/GenBank/DDBJ whole genome shotgun (WGS) entry which is preliminary data.</text>
</comment>
<evidence type="ECO:0000256" key="5">
    <source>
        <dbReference type="HAMAP-Rule" id="MF_01553"/>
    </source>
</evidence>
<comment type="similarity">
    <text evidence="5">Belongs to the RNA polymerase subunit epsilon family.</text>
</comment>
<name>A0A917TE98_9BACI</name>
<dbReference type="OrthoDB" id="2147503at2"/>
<dbReference type="GO" id="GO:0003677">
    <property type="term" value="F:DNA binding"/>
    <property type="evidence" value="ECO:0007669"/>
    <property type="project" value="UniProtKB-UniRule"/>
</dbReference>
<evidence type="ECO:0000256" key="2">
    <source>
        <dbReference type="ARBA" id="ARBA00022679"/>
    </source>
</evidence>
<dbReference type="RefSeq" id="WP_117152924.1">
    <property type="nucleotide sequence ID" value="NZ_BMLG01000001.1"/>
</dbReference>
<dbReference type="InterPro" id="IPR009907">
    <property type="entry name" value="RpoY"/>
</dbReference>
<accession>A0A917TE98</accession>
<dbReference type="EMBL" id="BMLG01000001">
    <property type="protein sequence ID" value="GGM20236.1"/>
    <property type="molecule type" value="Genomic_DNA"/>
</dbReference>
<reference evidence="6" key="2">
    <citation type="submission" date="2020-09" db="EMBL/GenBank/DDBJ databases">
        <authorList>
            <person name="Sun Q."/>
            <person name="Zhou Y."/>
        </authorList>
    </citation>
    <scope>NUCLEOTIDE SEQUENCE</scope>
    <source>
        <strain evidence="6">CGMCC 1.6333</strain>
    </source>
</reference>
<keyword evidence="1 5" id="KW-0240">DNA-directed RNA polymerase</keyword>
<dbReference type="Gene3D" id="3.10.20.730">
    <property type="entry name" value="RNAP, epsilon subunit-like"/>
    <property type="match status" value="1"/>
</dbReference>
<comment type="catalytic activity">
    <reaction evidence="5">
        <text>RNA(n) + a ribonucleoside 5'-triphosphate = RNA(n+1) + diphosphate</text>
        <dbReference type="Rhea" id="RHEA:21248"/>
        <dbReference type="Rhea" id="RHEA-COMP:14527"/>
        <dbReference type="Rhea" id="RHEA-COMP:17342"/>
        <dbReference type="ChEBI" id="CHEBI:33019"/>
        <dbReference type="ChEBI" id="CHEBI:61557"/>
        <dbReference type="ChEBI" id="CHEBI:140395"/>
        <dbReference type="EC" id="2.7.7.6"/>
    </reaction>
</comment>
<comment type="subunit">
    <text evidence="5">RNAP is composed of a core of 2 alpha, a beta and a beta' subunit. The core is associated with a delta subunit, and at least one of epsilon or omega. When a sigma factor is associated with the core the holoenzyme is formed, which can initiate transcription.</text>
</comment>
<keyword evidence="2 5" id="KW-0808">Transferase</keyword>
<dbReference type="EC" id="2.7.7.6" evidence="5"/>